<dbReference type="RefSeq" id="WP_301120684.1">
    <property type="nucleotide sequence ID" value="NZ_JAUHPX010000006.1"/>
</dbReference>
<evidence type="ECO:0000313" key="1">
    <source>
        <dbReference type="EMBL" id="MDN4483815.1"/>
    </source>
</evidence>
<accession>A0AAW7M620</accession>
<evidence type="ECO:0008006" key="5">
    <source>
        <dbReference type="Google" id="ProtNLM"/>
    </source>
</evidence>
<sequence length="82" mass="9099">MTATELHTEAALRRAASCLNERDADLLIGYVRGETEAQLASRLGYRSEGAVRLRLNRLRWYVAAAFPGDEDVRDLVTATHAP</sequence>
<dbReference type="Proteomes" id="UP001172756">
    <property type="component" value="Unassembled WGS sequence"/>
</dbReference>
<reference evidence="2" key="1">
    <citation type="submission" date="2023-06" db="EMBL/GenBank/DDBJ databases">
        <title>Sysu t00039.</title>
        <authorList>
            <person name="Gao L."/>
            <person name="Fang B.-Z."/>
            <person name="Li W.-J."/>
        </authorList>
    </citation>
    <scope>NUCLEOTIDE SEQUENCE</scope>
    <source>
        <strain evidence="2">SYSU T00039</strain>
    </source>
</reference>
<keyword evidence="3" id="KW-1185">Reference proteome</keyword>
<evidence type="ECO:0000313" key="2">
    <source>
        <dbReference type="EMBL" id="MDN4488603.1"/>
    </source>
</evidence>
<evidence type="ECO:0000313" key="4">
    <source>
        <dbReference type="Proteomes" id="UP001172756"/>
    </source>
</evidence>
<evidence type="ECO:0000313" key="3">
    <source>
        <dbReference type="Proteomes" id="UP001172737"/>
    </source>
</evidence>
<name>A0AAW7M620_9MICO</name>
<proteinExistence type="predicted"/>
<dbReference type="EMBL" id="JAUHPX010000006">
    <property type="protein sequence ID" value="MDN4488603.1"/>
    <property type="molecule type" value="Genomic_DNA"/>
</dbReference>
<dbReference type="Proteomes" id="UP001172737">
    <property type="component" value="Unassembled WGS sequence"/>
</dbReference>
<comment type="caution">
    <text evidence="2">The sequence shown here is derived from an EMBL/GenBank/DDBJ whole genome shotgun (WGS) entry which is preliminary data.</text>
</comment>
<dbReference type="AlphaFoldDB" id="A0AAW7M620"/>
<protein>
    <recommendedName>
        <fullName evidence="5">RNA polymerase sigma factor 70 region 4 type 2 domain-containing protein</fullName>
    </recommendedName>
</protein>
<gene>
    <name evidence="1" type="ORF">QQ002_09735</name>
    <name evidence="2" type="ORF">QQX10_10530</name>
</gene>
<organism evidence="2 3">
    <name type="scientific">Demequina lignilytica</name>
    <dbReference type="NCBI Taxonomy" id="3051663"/>
    <lineage>
        <taxon>Bacteria</taxon>
        <taxon>Bacillati</taxon>
        <taxon>Actinomycetota</taxon>
        <taxon>Actinomycetes</taxon>
        <taxon>Micrococcales</taxon>
        <taxon>Demequinaceae</taxon>
        <taxon>Demequina</taxon>
    </lineage>
</organism>
<dbReference type="EMBL" id="JAUHQB010000006">
    <property type="protein sequence ID" value="MDN4483815.1"/>
    <property type="molecule type" value="Genomic_DNA"/>
</dbReference>
<reference evidence="1 4" key="2">
    <citation type="submission" date="2023-06" db="EMBL/GenBank/DDBJ databases">
        <title>SYSU T0a273.</title>
        <authorList>
            <person name="Gao L."/>
            <person name="Fang B.-Z."/>
            <person name="Li W.-J."/>
        </authorList>
    </citation>
    <scope>NUCLEOTIDE SEQUENCE [LARGE SCALE GENOMIC DNA]</scope>
    <source>
        <strain evidence="1 4">SYSU T0a273</strain>
    </source>
</reference>